<evidence type="ECO:0000256" key="2">
    <source>
        <dbReference type="SAM" id="SignalP"/>
    </source>
</evidence>
<evidence type="ECO:0000313" key="4">
    <source>
        <dbReference type="Proteomes" id="UP000182658"/>
    </source>
</evidence>
<name>A0A1J7JM65_9PEZI</name>
<feature type="compositionally biased region" description="Polar residues" evidence="1">
    <location>
        <begin position="126"/>
        <end position="136"/>
    </location>
</feature>
<dbReference type="OrthoDB" id="506431at2759"/>
<feature type="compositionally biased region" description="Polar residues" evidence="1">
    <location>
        <begin position="145"/>
        <end position="159"/>
    </location>
</feature>
<feature type="compositionally biased region" description="Low complexity" evidence="1">
    <location>
        <begin position="113"/>
        <end position="125"/>
    </location>
</feature>
<protein>
    <recommendedName>
        <fullName evidence="5">Signal peptide-containing protein</fullName>
    </recommendedName>
</protein>
<reference evidence="3 4" key="1">
    <citation type="submission" date="2016-10" db="EMBL/GenBank/DDBJ databases">
        <title>Draft genome sequence of Coniochaeta ligniaria NRRL30616, a lignocellulolytic fungus for bioabatement of inhibitors in plant biomass hydrolysates.</title>
        <authorList>
            <consortium name="DOE Joint Genome Institute"/>
            <person name="Jimenez D.J."/>
            <person name="Hector R.E."/>
            <person name="Riley R."/>
            <person name="Sun H."/>
            <person name="Grigoriev I.V."/>
            <person name="Van Elsas J.D."/>
            <person name="Nichols N.N."/>
        </authorList>
    </citation>
    <scope>NUCLEOTIDE SEQUENCE [LARGE SCALE GENOMIC DNA]</scope>
    <source>
        <strain evidence="3 4">NRRL 30616</strain>
    </source>
</reference>
<feature type="signal peptide" evidence="2">
    <location>
        <begin position="1"/>
        <end position="17"/>
    </location>
</feature>
<feature type="compositionally biased region" description="Basic residues" evidence="1">
    <location>
        <begin position="342"/>
        <end position="351"/>
    </location>
</feature>
<feature type="compositionally biased region" description="Polar residues" evidence="1">
    <location>
        <begin position="424"/>
        <end position="463"/>
    </location>
</feature>
<keyword evidence="2" id="KW-0732">Signal</keyword>
<organism evidence="3 4">
    <name type="scientific">Coniochaeta ligniaria NRRL 30616</name>
    <dbReference type="NCBI Taxonomy" id="1408157"/>
    <lineage>
        <taxon>Eukaryota</taxon>
        <taxon>Fungi</taxon>
        <taxon>Dikarya</taxon>
        <taxon>Ascomycota</taxon>
        <taxon>Pezizomycotina</taxon>
        <taxon>Sordariomycetes</taxon>
        <taxon>Sordariomycetidae</taxon>
        <taxon>Coniochaetales</taxon>
        <taxon>Coniochaetaceae</taxon>
        <taxon>Coniochaeta</taxon>
    </lineage>
</organism>
<feature type="region of interest" description="Disordered" evidence="1">
    <location>
        <begin position="309"/>
        <end position="493"/>
    </location>
</feature>
<dbReference type="EMBL" id="KV875093">
    <property type="protein sequence ID" value="OIW34497.1"/>
    <property type="molecule type" value="Genomic_DNA"/>
</dbReference>
<dbReference type="InParanoid" id="A0A1J7JM65"/>
<feature type="region of interest" description="Disordered" evidence="1">
    <location>
        <begin position="113"/>
        <end position="160"/>
    </location>
</feature>
<gene>
    <name evidence="3" type="ORF">CONLIGDRAFT_7403</name>
</gene>
<feature type="compositionally biased region" description="Low complexity" evidence="1">
    <location>
        <begin position="318"/>
        <end position="341"/>
    </location>
</feature>
<feature type="compositionally biased region" description="Low complexity" evidence="1">
    <location>
        <begin position="276"/>
        <end position="290"/>
    </location>
</feature>
<accession>A0A1J7JM65</accession>
<keyword evidence="4" id="KW-1185">Reference proteome</keyword>
<feature type="compositionally biased region" description="Low complexity" evidence="1">
    <location>
        <begin position="477"/>
        <end position="493"/>
    </location>
</feature>
<feature type="region of interest" description="Disordered" evidence="1">
    <location>
        <begin position="276"/>
        <end position="296"/>
    </location>
</feature>
<evidence type="ECO:0000256" key="1">
    <source>
        <dbReference type="SAM" id="MobiDB-lite"/>
    </source>
</evidence>
<evidence type="ECO:0008006" key="5">
    <source>
        <dbReference type="Google" id="ProtNLM"/>
    </source>
</evidence>
<dbReference type="Proteomes" id="UP000182658">
    <property type="component" value="Unassembled WGS sequence"/>
</dbReference>
<feature type="compositionally biased region" description="Basic and acidic residues" evidence="1">
    <location>
        <begin position="210"/>
        <end position="224"/>
    </location>
</feature>
<proteinExistence type="predicted"/>
<feature type="chain" id="PRO_5013244525" description="Signal peptide-containing protein" evidence="2">
    <location>
        <begin position="18"/>
        <end position="493"/>
    </location>
</feature>
<sequence length="493" mass="53335">MSLPVALQSVLFYVVACTPCAKVRHRQKARVQAKKERMEKARVEAEQPDLYRHPDPFSTNPYWGEEIMMGPSLPKKGKARNDANNNQSERGLTSAGIDSGIGTRSSLAISNAGTSASANNTPTATQPRSQTPQSEPTVVVAPSSDEPSSPTLTQTASVSTKDDWNLQRYQREDEELWGHELSRTGQKLMDAIKQASTSAGRFVEAKLGMEKEKEKPVTDEDRHNFYFTPKNPPVNDYHPPVVSSKPAHRDGHRWMLQPPPSAKVMEGKVPVTRSASVASVASSRRAAATSDGPGLGRLVGERLVEAKIRKGETPSEVRSLSTSTLTKPLTRRTTAGSSARSRSQRTVRSRSHSLSTESEPEGLTEGKPRPKRRKPRVRPSPIATPPNQSDDDDDEWVSRSLESLSKAHVLSQPPHAAQRPRLSTILSSDQTRSEASTITGPVSLVDVSNSKTTPALPSSSHNEYSAIKDAAVKEPSAAASTDAGPAALAQTVS</sequence>
<feature type="region of interest" description="Disordered" evidence="1">
    <location>
        <begin position="210"/>
        <end position="250"/>
    </location>
</feature>
<evidence type="ECO:0000313" key="3">
    <source>
        <dbReference type="EMBL" id="OIW34497.1"/>
    </source>
</evidence>
<feature type="compositionally biased region" description="Polar residues" evidence="1">
    <location>
        <begin position="82"/>
        <end position="91"/>
    </location>
</feature>
<feature type="region of interest" description="Disordered" evidence="1">
    <location>
        <begin position="68"/>
        <end position="101"/>
    </location>
</feature>
<dbReference type="AlphaFoldDB" id="A0A1J7JM65"/>